<reference evidence="3" key="1">
    <citation type="journal article" date="2019" name="Int. J. Syst. Evol. Microbiol.">
        <title>The Global Catalogue of Microorganisms (GCM) 10K type strain sequencing project: providing services to taxonomists for standard genome sequencing and annotation.</title>
        <authorList>
            <consortium name="The Broad Institute Genomics Platform"/>
            <consortium name="The Broad Institute Genome Sequencing Center for Infectious Disease"/>
            <person name="Wu L."/>
            <person name="Ma J."/>
        </authorList>
    </citation>
    <scope>NUCLEOTIDE SEQUENCE [LARGE SCALE GENOMIC DNA]</scope>
    <source>
        <strain evidence="3">JCM 14902</strain>
    </source>
</reference>
<feature type="compositionally biased region" description="Basic and acidic residues" evidence="1">
    <location>
        <begin position="225"/>
        <end position="246"/>
    </location>
</feature>
<proteinExistence type="predicted"/>
<keyword evidence="3" id="KW-1185">Reference proteome</keyword>
<accession>A0ABP5EH07</accession>
<protein>
    <submittedName>
        <fullName evidence="2">Uncharacterized protein</fullName>
    </submittedName>
</protein>
<sequence>MSELSIERMTASAADWPDPDQVPSMLRHVANGRLDDALRQHPLPDGEWCVRRLDLAVELDPDRPLSALETSWADRVVTALRRSLLDGSTDVVHFARPEAVIDDMLAGIVSRDCGHAWAWRQVGLLRPADPQPDADPLALLLVTLERLQRGTAAALVRLVAHAGVAQVHRMIGPGGWQRLATIATAESGVAWVPSAPGLAVARHPADADPRPDRAMPGSGSLETRPQVDDARPEVDDARPHVDDARPSNDSSIAQLASAVVSNGVLSTAFRDSGLRVDGVTLRSWAVLALAEADPLLLGRSARDLEDLVRFVADRLQPQSSPGFSGSARTSHVRPDGRAKTRTTTVDAALPDPPGGDGGGPSGDAGPDDEQPMHDAPATAWGGLLFLLNTATAAGLPEALQAPPFRARTAGWVLHGIGLRLLPIEADDPVLLALAGVSEVPVGDADESERRALAECAGRWAAQTADLLRACGAQFGEDAELVRRIARREAIIERESGWIEMTLRLSDVDLDVRRAGLDLDPGWVAWLGNVVRFRYE</sequence>
<feature type="compositionally biased region" description="Basic and acidic residues" evidence="1">
    <location>
        <begin position="203"/>
        <end position="213"/>
    </location>
</feature>
<comment type="caution">
    <text evidence="2">The sequence shown here is derived from an EMBL/GenBank/DDBJ whole genome shotgun (WGS) entry which is preliminary data.</text>
</comment>
<feature type="region of interest" description="Disordered" evidence="1">
    <location>
        <begin position="316"/>
        <end position="375"/>
    </location>
</feature>
<dbReference type="Proteomes" id="UP001500326">
    <property type="component" value="Unassembled WGS sequence"/>
</dbReference>
<evidence type="ECO:0000256" key="1">
    <source>
        <dbReference type="SAM" id="MobiDB-lite"/>
    </source>
</evidence>
<organism evidence="2 3">
    <name type="scientific">Microbacterium pumilum</name>
    <dbReference type="NCBI Taxonomy" id="344165"/>
    <lineage>
        <taxon>Bacteria</taxon>
        <taxon>Bacillati</taxon>
        <taxon>Actinomycetota</taxon>
        <taxon>Actinomycetes</taxon>
        <taxon>Micrococcales</taxon>
        <taxon>Microbacteriaceae</taxon>
        <taxon>Microbacterium</taxon>
    </lineage>
</organism>
<gene>
    <name evidence="2" type="ORF">GCM10009777_36340</name>
</gene>
<name>A0ABP5EH07_9MICO</name>
<evidence type="ECO:0000313" key="3">
    <source>
        <dbReference type="Proteomes" id="UP001500326"/>
    </source>
</evidence>
<evidence type="ECO:0000313" key="2">
    <source>
        <dbReference type="EMBL" id="GAA1996303.1"/>
    </source>
</evidence>
<dbReference type="EMBL" id="BAAAOH010000001">
    <property type="protein sequence ID" value="GAA1996303.1"/>
    <property type="molecule type" value="Genomic_DNA"/>
</dbReference>
<feature type="region of interest" description="Disordered" evidence="1">
    <location>
        <begin position="201"/>
        <end position="249"/>
    </location>
</feature>
<feature type="compositionally biased region" description="Polar residues" evidence="1">
    <location>
        <begin position="316"/>
        <end position="329"/>
    </location>
</feature>